<dbReference type="PROSITE" id="PS00463">
    <property type="entry name" value="ZN2_CY6_FUNGAL_1"/>
    <property type="match status" value="1"/>
</dbReference>
<dbReference type="EMBL" id="JARJCW010000216">
    <property type="protein sequence ID" value="KAJ7185160.1"/>
    <property type="molecule type" value="Genomic_DNA"/>
</dbReference>
<feature type="domain" description="Zn(2)-C6 fungal-type" evidence="3">
    <location>
        <begin position="44"/>
        <end position="78"/>
    </location>
</feature>
<dbReference type="Pfam" id="PF00172">
    <property type="entry name" value="Zn_clus"/>
    <property type="match status" value="1"/>
</dbReference>
<accession>A0AAD6Y2L4</accession>
<dbReference type="Gene3D" id="4.10.240.10">
    <property type="entry name" value="Zn(2)-C6 fungal-type DNA-binding domain"/>
    <property type="match status" value="1"/>
</dbReference>
<gene>
    <name evidence="5" type="ORF">GGX14DRAFT_608842</name>
    <name evidence="4" type="ORF">GGX14DRAFT_619352</name>
</gene>
<dbReference type="SUPFAM" id="SSF57701">
    <property type="entry name" value="Zn2/Cys6 DNA-binding domain"/>
    <property type="match status" value="1"/>
</dbReference>
<dbReference type="InterPro" id="IPR050797">
    <property type="entry name" value="Carb_Metab_Trans_Reg"/>
</dbReference>
<proteinExistence type="predicted"/>
<reference evidence="4" key="1">
    <citation type="submission" date="2023-03" db="EMBL/GenBank/DDBJ databases">
        <title>Massive genome expansion in bonnet fungi (Mycena s.s.) driven by repeated elements and novel gene families across ecological guilds.</title>
        <authorList>
            <consortium name="Lawrence Berkeley National Laboratory"/>
            <person name="Harder C.B."/>
            <person name="Miyauchi S."/>
            <person name="Viragh M."/>
            <person name="Kuo A."/>
            <person name="Thoen E."/>
            <person name="Andreopoulos B."/>
            <person name="Lu D."/>
            <person name="Skrede I."/>
            <person name="Drula E."/>
            <person name="Henrissat B."/>
            <person name="Morin E."/>
            <person name="Kohler A."/>
            <person name="Barry K."/>
            <person name="LaButti K."/>
            <person name="Morin E."/>
            <person name="Salamov A."/>
            <person name="Lipzen A."/>
            <person name="Mereny Z."/>
            <person name="Hegedus B."/>
            <person name="Baldrian P."/>
            <person name="Stursova M."/>
            <person name="Weitz H."/>
            <person name="Taylor A."/>
            <person name="Grigoriev I.V."/>
            <person name="Nagy L.G."/>
            <person name="Martin F."/>
            <person name="Kauserud H."/>
        </authorList>
    </citation>
    <scope>NUCLEOTIDE SEQUENCE</scope>
    <source>
        <strain evidence="4">9144</strain>
    </source>
</reference>
<protein>
    <recommendedName>
        <fullName evidence="3">Zn(2)-C6 fungal-type domain-containing protein</fullName>
    </recommendedName>
</protein>
<dbReference type="PANTHER" id="PTHR31668">
    <property type="entry name" value="GLUCOSE TRANSPORT TRANSCRIPTION REGULATOR RGT1-RELATED-RELATED"/>
    <property type="match status" value="1"/>
</dbReference>
<sequence length="285" mass="32935">MNVLRRMGFVFPKTFSIFPILSKMQKTREPSWPKTRRSRRVYIACLNCRKRKTKCITDDDAEEKPCKRCVENRLECKYIPVNQEPGSTSYGQPEASGQGRPRPDDIAQVAASTPPRYYTGLSAYPVQSASYGGQYSQYRQETFPLAQPTYYPQASQYPLQAVPQPRPSSHEHHVHQREYYCDPRFVDNTYVQHKYTRFYIFCANRHGAGTWREMKPPEFSVKCLSGWKQGYGTKYRDADRVRTEDQRSAELSSTVRVGGLIAPNELLKVGDMVRRVLKIEPSELP</sequence>
<evidence type="ECO:0000313" key="5">
    <source>
        <dbReference type="EMBL" id="KAJ7189581.1"/>
    </source>
</evidence>
<organism evidence="4 6">
    <name type="scientific">Mycena pura</name>
    <dbReference type="NCBI Taxonomy" id="153505"/>
    <lineage>
        <taxon>Eukaryota</taxon>
        <taxon>Fungi</taxon>
        <taxon>Dikarya</taxon>
        <taxon>Basidiomycota</taxon>
        <taxon>Agaricomycotina</taxon>
        <taxon>Agaricomycetes</taxon>
        <taxon>Agaricomycetidae</taxon>
        <taxon>Agaricales</taxon>
        <taxon>Marasmiineae</taxon>
        <taxon>Mycenaceae</taxon>
        <taxon>Mycena</taxon>
    </lineage>
</organism>
<dbReference type="InterPro" id="IPR036864">
    <property type="entry name" value="Zn2-C6_fun-type_DNA-bd_sf"/>
</dbReference>
<dbReference type="PROSITE" id="PS50048">
    <property type="entry name" value="ZN2_CY6_FUNGAL_2"/>
    <property type="match status" value="1"/>
</dbReference>
<comment type="caution">
    <text evidence="4">The sequence shown here is derived from an EMBL/GenBank/DDBJ whole genome shotgun (WGS) entry which is preliminary data.</text>
</comment>
<dbReference type="Proteomes" id="UP001219525">
    <property type="component" value="Unassembled WGS sequence"/>
</dbReference>
<dbReference type="AlphaFoldDB" id="A0AAD6Y2L4"/>
<dbReference type="GO" id="GO:0008270">
    <property type="term" value="F:zinc ion binding"/>
    <property type="evidence" value="ECO:0007669"/>
    <property type="project" value="InterPro"/>
</dbReference>
<dbReference type="PANTHER" id="PTHR31668:SF20">
    <property type="entry name" value="ZN(II)2CYS6 TRANSCRIPTION FACTOR (EUROFUNG)"/>
    <property type="match status" value="1"/>
</dbReference>
<dbReference type="EMBL" id="JARJCW010000172">
    <property type="protein sequence ID" value="KAJ7189581.1"/>
    <property type="molecule type" value="Genomic_DNA"/>
</dbReference>
<dbReference type="SMART" id="SM00066">
    <property type="entry name" value="GAL4"/>
    <property type="match status" value="1"/>
</dbReference>
<evidence type="ECO:0000256" key="1">
    <source>
        <dbReference type="ARBA" id="ARBA00023242"/>
    </source>
</evidence>
<dbReference type="GO" id="GO:0000981">
    <property type="term" value="F:DNA-binding transcription factor activity, RNA polymerase II-specific"/>
    <property type="evidence" value="ECO:0007669"/>
    <property type="project" value="InterPro"/>
</dbReference>
<feature type="region of interest" description="Disordered" evidence="2">
    <location>
        <begin position="85"/>
        <end position="105"/>
    </location>
</feature>
<name>A0AAD6Y2L4_9AGAR</name>
<evidence type="ECO:0000259" key="3">
    <source>
        <dbReference type="PROSITE" id="PS50048"/>
    </source>
</evidence>
<evidence type="ECO:0000256" key="2">
    <source>
        <dbReference type="SAM" id="MobiDB-lite"/>
    </source>
</evidence>
<dbReference type="InterPro" id="IPR001138">
    <property type="entry name" value="Zn2Cys6_DnaBD"/>
</dbReference>
<keyword evidence="1" id="KW-0539">Nucleus</keyword>
<evidence type="ECO:0000313" key="6">
    <source>
        <dbReference type="Proteomes" id="UP001219525"/>
    </source>
</evidence>
<dbReference type="CDD" id="cd00067">
    <property type="entry name" value="GAL4"/>
    <property type="match status" value="1"/>
</dbReference>
<keyword evidence="6" id="KW-1185">Reference proteome</keyword>
<evidence type="ECO:0000313" key="4">
    <source>
        <dbReference type="EMBL" id="KAJ7185160.1"/>
    </source>
</evidence>